<reference evidence="11" key="1">
    <citation type="submission" date="2020-08" db="EMBL/GenBank/DDBJ databases">
        <title>Genome public.</title>
        <authorList>
            <person name="Liu C."/>
            <person name="Sun Q."/>
        </authorList>
    </citation>
    <scope>NUCLEOTIDE SEQUENCE</scope>
    <source>
        <strain evidence="11">NSJ-40</strain>
    </source>
</reference>
<feature type="domain" description="Spore germination protein N-terminal" evidence="10">
    <location>
        <begin position="384"/>
        <end position="548"/>
    </location>
</feature>
<keyword evidence="8" id="KW-1133">Transmembrane helix</keyword>
<feature type="transmembrane region" description="Helical" evidence="8">
    <location>
        <begin position="216"/>
        <end position="241"/>
    </location>
</feature>
<proteinExistence type="inferred from homology"/>
<dbReference type="InterPro" id="IPR004761">
    <property type="entry name" value="Spore_GerAB"/>
</dbReference>
<dbReference type="Pfam" id="PF03845">
    <property type="entry name" value="Spore_permease"/>
    <property type="match status" value="1"/>
</dbReference>
<evidence type="ECO:0000256" key="4">
    <source>
        <dbReference type="ARBA" id="ARBA00022729"/>
    </source>
</evidence>
<dbReference type="Gene3D" id="3.30.300.210">
    <property type="entry name" value="Nutrient germinant receptor protein C, domain 3"/>
    <property type="match status" value="1"/>
</dbReference>
<evidence type="ECO:0000256" key="8">
    <source>
        <dbReference type="SAM" id="Phobius"/>
    </source>
</evidence>
<feature type="transmembrane region" description="Helical" evidence="8">
    <location>
        <begin position="362"/>
        <end position="380"/>
    </location>
</feature>
<evidence type="ECO:0000259" key="9">
    <source>
        <dbReference type="Pfam" id="PF05504"/>
    </source>
</evidence>
<evidence type="ECO:0000256" key="7">
    <source>
        <dbReference type="ARBA" id="ARBA00023288"/>
    </source>
</evidence>
<evidence type="ECO:0000256" key="3">
    <source>
        <dbReference type="ARBA" id="ARBA00022544"/>
    </source>
</evidence>
<evidence type="ECO:0000256" key="5">
    <source>
        <dbReference type="ARBA" id="ARBA00023136"/>
    </source>
</evidence>
<feature type="domain" description="Spore germination GerAC-like C-terminal" evidence="9">
    <location>
        <begin position="557"/>
        <end position="721"/>
    </location>
</feature>
<dbReference type="PANTHER" id="PTHR35789:SF1">
    <property type="entry name" value="SPORE GERMINATION PROTEIN B3"/>
    <property type="match status" value="1"/>
</dbReference>
<feature type="transmembrane region" description="Helical" evidence="8">
    <location>
        <begin position="331"/>
        <end position="350"/>
    </location>
</feature>
<dbReference type="InterPro" id="IPR046953">
    <property type="entry name" value="Spore_GerAC-like_C"/>
</dbReference>
<evidence type="ECO:0000313" key="12">
    <source>
        <dbReference type="Proteomes" id="UP000651482"/>
    </source>
</evidence>
<evidence type="ECO:0000259" key="10">
    <source>
        <dbReference type="Pfam" id="PF25198"/>
    </source>
</evidence>
<dbReference type="InterPro" id="IPR008844">
    <property type="entry name" value="Spore_GerAC-like"/>
</dbReference>
<dbReference type="NCBIfam" id="TIGR02887">
    <property type="entry name" value="spore_ger_x_C"/>
    <property type="match status" value="1"/>
</dbReference>
<dbReference type="AlphaFoldDB" id="A0A926HN40"/>
<dbReference type="InterPro" id="IPR057336">
    <property type="entry name" value="GerAC_N"/>
</dbReference>
<feature type="transmembrane region" description="Helical" evidence="8">
    <location>
        <begin position="45"/>
        <end position="64"/>
    </location>
</feature>
<feature type="transmembrane region" description="Helical" evidence="8">
    <location>
        <begin position="184"/>
        <end position="204"/>
    </location>
</feature>
<keyword evidence="8" id="KW-0812">Transmembrane</keyword>
<accession>A0A926HN40</accession>
<keyword evidence="7" id="KW-0449">Lipoprotein</keyword>
<feature type="transmembrane region" description="Helical" evidence="8">
    <location>
        <begin position="146"/>
        <end position="164"/>
    </location>
</feature>
<dbReference type="InterPro" id="IPR038501">
    <property type="entry name" value="Spore_GerAC_C_sf"/>
</dbReference>
<feature type="transmembrane region" description="Helical" evidence="8">
    <location>
        <begin position="12"/>
        <end position="33"/>
    </location>
</feature>
<comment type="caution">
    <text evidence="11">The sequence shown here is derived from an EMBL/GenBank/DDBJ whole genome shotgun (WGS) entry which is preliminary data.</text>
</comment>
<evidence type="ECO:0000256" key="1">
    <source>
        <dbReference type="ARBA" id="ARBA00004635"/>
    </source>
</evidence>
<evidence type="ECO:0000256" key="6">
    <source>
        <dbReference type="ARBA" id="ARBA00023139"/>
    </source>
</evidence>
<feature type="transmembrane region" description="Helical" evidence="8">
    <location>
        <begin position="298"/>
        <end position="319"/>
    </location>
</feature>
<dbReference type="Proteomes" id="UP000651482">
    <property type="component" value="Unassembled WGS sequence"/>
</dbReference>
<keyword evidence="5 8" id="KW-0472">Membrane</keyword>
<gene>
    <name evidence="11" type="ORF">IAG03_07275</name>
</gene>
<keyword evidence="12" id="KW-1185">Reference proteome</keyword>
<dbReference type="GO" id="GO:0009847">
    <property type="term" value="P:spore germination"/>
    <property type="evidence" value="ECO:0007669"/>
    <property type="project" value="InterPro"/>
</dbReference>
<organism evidence="11 12">
    <name type="scientific">Yeguia hominis</name>
    <dbReference type="NCBI Taxonomy" id="2763662"/>
    <lineage>
        <taxon>Bacteria</taxon>
        <taxon>Bacillati</taxon>
        <taxon>Bacillota</taxon>
        <taxon>Clostridia</taxon>
        <taxon>Eubacteriales</taxon>
        <taxon>Yeguiaceae</taxon>
        <taxon>Yeguia</taxon>
    </lineage>
</organism>
<feature type="transmembrane region" description="Helical" evidence="8">
    <location>
        <begin position="84"/>
        <end position="105"/>
    </location>
</feature>
<evidence type="ECO:0000256" key="2">
    <source>
        <dbReference type="ARBA" id="ARBA00007886"/>
    </source>
</evidence>
<feature type="transmembrane region" description="Helical" evidence="8">
    <location>
        <begin position="265"/>
        <end position="286"/>
    </location>
</feature>
<dbReference type="Pfam" id="PF05504">
    <property type="entry name" value="Spore_GerAC"/>
    <property type="match status" value="1"/>
</dbReference>
<dbReference type="PANTHER" id="PTHR35789">
    <property type="entry name" value="SPORE GERMINATION PROTEIN B3"/>
    <property type="match status" value="1"/>
</dbReference>
<feature type="transmembrane region" description="Helical" evidence="8">
    <location>
        <begin position="117"/>
        <end position="134"/>
    </location>
</feature>
<dbReference type="GO" id="GO:0016020">
    <property type="term" value="C:membrane"/>
    <property type="evidence" value="ECO:0007669"/>
    <property type="project" value="UniProtKB-SubCell"/>
</dbReference>
<dbReference type="RefSeq" id="WP_249319463.1">
    <property type="nucleotide sequence ID" value="NZ_JACRSN010000009.1"/>
</dbReference>
<keyword evidence="3" id="KW-0309">Germination</keyword>
<sequence length="730" mass="79944">MTEKETKIGAGQLCAIAFLSRPIIMLTLNAAVLGGDAVLDNALSAVLILILGLLSAVPAFLLFARYPDLDILKLSRGIWGRAGIWVPVFYSAYFVLMGCYYVSFFETFIGNVMDPKTPVWLVGLGIIAVSCYGAKRGIEAIARSSGFIVVAILLGILVIFWTLLPEIRSENYRPLLYNGQKQLWNGAFLVLARGMAVPFLAFLLPQTKGKIKTAFVGWSLVTALIFGALIVVLVGALGSFLNTQLFPVYTASALSKIGPIQRMDAIFLAIWMSGLVVELSAAFYLLSVCGKEISENHGGNWALFLAAPIVFAGALWAANTRSVQRVLFGKALLLTVSAIAAVGIPLLLWISDSIRKRGKGTAFKKVTVGMLAVLLVFLTGCEGQVLINRRMLIQGMGIDYRDGSYQVCVYAGILEEEEEKTVLYRGSGETLLHAMDEIVQYSGKTPMYSHNLFVLLGQSCGEAGLQNVIDFFVRYYESRASSYLFFCRTEAEDLFALQDADGKYPLAEETDILTDAEQVAGRSVNATVVDVVNGLNAPGQSAYLSVMEADNQKIRLNGTAYFRDGVYAGMLSEAESRGMLLLKNRFVYGAEAVPAEDTGPVTLSLRDASCRVKTEWIGDVPHFTITVHCEADIAEITHGLGRPMGAGYYEKFEQALNETLQKEITAAIETAAVRDQCDVFGFSNRLLQQQPEIWRVHAESWPDLLQQLSYTVSVESNIARMEEEITPILH</sequence>
<comment type="subcellular location">
    <subcellularLocation>
        <location evidence="1">Membrane</location>
        <topology evidence="1">Lipid-anchor</topology>
    </subcellularLocation>
</comment>
<dbReference type="EMBL" id="JACRSN010000009">
    <property type="protein sequence ID" value="MBC8533807.1"/>
    <property type="molecule type" value="Genomic_DNA"/>
</dbReference>
<protein>
    <submittedName>
        <fullName evidence="11">Ger(X)C family spore germination protein</fullName>
    </submittedName>
</protein>
<name>A0A926HN40_9FIRM</name>
<comment type="similarity">
    <text evidence="2">Belongs to the GerABKC lipoprotein family.</text>
</comment>
<keyword evidence="6" id="KW-0564">Palmitate</keyword>
<keyword evidence="4" id="KW-0732">Signal</keyword>
<dbReference type="Pfam" id="PF25198">
    <property type="entry name" value="Spore_GerAC_N"/>
    <property type="match status" value="1"/>
</dbReference>
<evidence type="ECO:0000313" key="11">
    <source>
        <dbReference type="EMBL" id="MBC8533807.1"/>
    </source>
</evidence>